<protein>
    <submittedName>
        <fullName evidence="1">Uncharacterized protein</fullName>
    </submittedName>
</protein>
<dbReference type="Proteomes" id="UP001148662">
    <property type="component" value="Unassembled WGS sequence"/>
</dbReference>
<comment type="caution">
    <text evidence="1">The sequence shown here is derived from an EMBL/GenBank/DDBJ whole genome shotgun (WGS) entry which is preliminary data.</text>
</comment>
<reference evidence="1" key="1">
    <citation type="submission" date="2022-07" db="EMBL/GenBank/DDBJ databases">
        <title>Genome Sequence of Phlebia brevispora.</title>
        <authorList>
            <person name="Buettner E."/>
        </authorList>
    </citation>
    <scope>NUCLEOTIDE SEQUENCE</scope>
    <source>
        <strain evidence="1">MPL23</strain>
    </source>
</reference>
<gene>
    <name evidence="1" type="ORF">NM688_g5090</name>
</gene>
<evidence type="ECO:0000313" key="2">
    <source>
        <dbReference type="Proteomes" id="UP001148662"/>
    </source>
</evidence>
<proteinExistence type="predicted"/>
<dbReference type="EMBL" id="JANHOG010000907">
    <property type="protein sequence ID" value="KAJ3550391.1"/>
    <property type="molecule type" value="Genomic_DNA"/>
</dbReference>
<keyword evidence="2" id="KW-1185">Reference proteome</keyword>
<accession>A0ACC1T111</accession>
<sequence>MHVLNDDEDVTVPAMAQDPFADPVPDPFADHVSEDVDLNQPAGEHLTGSAVGAPVSPTSQPWSGGTMTPDMVSLRRGSETSVHALGLGSGNESSSANGHSSSDHGVSGSGSGPSSHSHSDPSSGSQRHSVPSSLLPTLSGVPPSSYPLIDDTVPERKPKRTKKKNIVRRPLRWVKSSYPTKDDEGSVLPQVPPPIVIASPRKSPPTSEIGGTTPILSSPVSSSSHSSVVRSPKSTFPSSPFAPHIPIPPPPVPGNNLLWPGLDSTANVPLPSPALTEYSTMHMPDGLLDSDLRKQLNEHAMRSTGAISLRDDMDYSRRIGGLVNNLTTSSTTLPTIDTRPPSIRAPSTRRNSVSEYSDPSAVSSPRPL</sequence>
<name>A0ACC1T111_9APHY</name>
<organism evidence="1 2">
    <name type="scientific">Phlebia brevispora</name>
    <dbReference type="NCBI Taxonomy" id="194682"/>
    <lineage>
        <taxon>Eukaryota</taxon>
        <taxon>Fungi</taxon>
        <taxon>Dikarya</taxon>
        <taxon>Basidiomycota</taxon>
        <taxon>Agaricomycotina</taxon>
        <taxon>Agaricomycetes</taxon>
        <taxon>Polyporales</taxon>
        <taxon>Meruliaceae</taxon>
        <taxon>Phlebia</taxon>
    </lineage>
</organism>
<evidence type="ECO:0000313" key="1">
    <source>
        <dbReference type="EMBL" id="KAJ3550391.1"/>
    </source>
</evidence>